<dbReference type="PIRSF" id="PIRSF009407">
    <property type="entry name" value="IDH_monmr"/>
    <property type="match status" value="1"/>
</dbReference>
<dbReference type="GO" id="GO:0006099">
    <property type="term" value="P:tricarboxylic acid cycle"/>
    <property type="evidence" value="ECO:0007669"/>
    <property type="project" value="UniProtKB-KW"/>
</dbReference>
<keyword evidence="2 9" id="KW-0816">Tricarboxylic acid cycle</keyword>
<dbReference type="SUPFAM" id="SSF53659">
    <property type="entry name" value="Isocitrate/Isopropylmalate dehydrogenase-like"/>
    <property type="match status" value="1"/>
</dbReference>
<feature type="site" description="Critical for catalysis" evidence="10">
    <location>
        <position position="421"/>
    </location>
</feature>
<protein>
    <recommendedName>
        <fullName evidence="9">Isocitrate dehydrogenase [NADP]</fullName>
        <ecNumber evidence="9">1.1.1.42</ecNumber>
    </recommendedName>
    <alternativeName>
        <fullName evidence="9">Oxalosuccinate decarboxylase</fullName>
    </alternativeName>
</protein>
<keyword evidence="3 12" id="KW-0479">Metal-binding</keyword>
<organism evidence="14 15">
    <name type="scientific">Adhaeribacter swui</name>
    <dbReference type="NCBI Taxonomy" id="2086471"/>
    <lineage>
        <taxon>Bacteria</taxon>
        <taxon>Pseudomonadati</taxon>
        <taxon>Bacteroidota</taxon>
        <taxon>Cytophagia</taxon>
        <taxon>Cytophagales</taxon>
        <taxon>Hymenobacteraceae</taxon>
        <taxon>Adhaeribacter</taxon>
    </lineage>
</organism>
<keyword evidence="4 12" id="KW-0460">Magnesium</keyword>
<dbReference type="InterPro" id="IPR004436">
    <property type="entry name" value="Isocitrate_DH_NADP_mono"/>
</dbReference>
<dbReference type="Proteomes" id="UP000515237">
    <property type="component" value="Chromosome"/>
</dbReference>
<evidence type="ECO:0000256" key="1">
    <source>
        <dbReference type="ARBA" id="ARBA00022435"/>
    </source>
</evidence>
<comment type="cofactor">
    <cofactor evidence="12">
        <name>Mg(2+)</name>
        <dbReference type="ChEBI" id="CHEBI:18420"/>
    </cofactor>
    <cofactor evidence="12">
        <name>Mn(2+)</name>
        <dbReference type="ChEBI" id="CHEBI:29035"/>
    </cofactor>
    <text evidence="12">Binds 1 Mg(2+) or Mn(2+) ion per subunit.</text>
</comment>
<keyword evidence="15" id="KW-1185">Reference proteome</keyword>
<keyword evidence="6 9" id="KW-0560">Oxidoreductase</keyword>
<keyword evidence="1 9" id="KW-0329">Glyoxylate bypass</keyword>
<dbReference type="PANTHER" id="PTHR36999:SF1">
    <property type="entry name" value="ISOCITRATE DEHYDROGENASE (NADP(+))"/>
    <property type="match status" value="1"/>
</dbReference>
<dbReference type="Pfam" id="PF03971">
    <property type="entry name" value="IDH"/>
    <property type="match status" value="1"/>
</dbReference>
<sequence>MTQTAKIVYTITDEAPALATYSLLPIIKTFTQAADIAVETRDISLAGRILAAFPENLTDEQKQNDDLAYLGELAKTPEANIIKLPNISASIPQLTAAIKELQSQGYNIPDYPAEAQSPADNEIKARYAKILGSAVNPVLREGNSDRRVADPVKQYAKKNPHSMGAWTSNSKSHVAHMESGDFYGSEQSVTLEQAGEVKIEFVGANGATKTLKENLKLKEGEVIDASVMSKKALRAFYEKETAAAKEQDVLLSLHLKATMMKVSDPIMFGHAVTVFFKDLFEKHAATFKSLNVDPNNGFGDVLAKIQSLPENQRAEIEADIKKAYENNPRLAMVDSSKGITNLNVPNDVIIDASMPAAFRTSGQMWGPDGKLHDTKFMIPDRNYAGIYQAVIDFCKKNGAFDPSTMGTVPNIGLMAQKAEEYGSHDKTFQIAEAGTVRVVDAAGNTLMEHQVEEGDIWRMCQTKDLPIQDWVKLAVTRARITNTPAIFWLDKNRPHDANLIKKVERYLQDHETTGLEIKIMAPVEAMQYTCERAKAGQDTISVTGNVLRDYLTDLFPILELGTSAKMLSIVPLLDGGGLFETGAGGSAPKHVQQFIEENYLRWDSLGEFLALGVSLEDLAYKTKNDKAQVLAEALNQANGKFLENDKSPARKVGGIDNRGSHFYLALYWAQAMAEQTKDPELQARFKPLAQQLTENESKIVEEQIAAQGKPVDIGGYYHPDAQKVEQAMRPSATLNAALANF</sequence>
<dbReference type="GO" id="GO:0046872">
    <property type="term" value="F:metal ion binding"/>
    <property type="evidence" value="ECO:0007669"/>
    <property type="project" value="UniProtKB-KW"/>
</dbReference>
<dbReference type="PANTHER" id="PTHR36999">
    <property type="entry name" value="ISOCITRATE DEHYDROGENASE [NADP]"/>
    <property type="match status" value="1"/>
</dbReference>
<feature type="binding site" evidence="12">
    <location>
        <position position="549"/>
    </location>
    <ligand>
        <name>Mg(2+)</name>
        <dbReference type="ChEBI" id="CHEBI:18420"/>
    </ligand>
</feature>
<dbReference type="NCBIfam" id="TIGR00178">
    <property type="entry name" value="monomer_idh"/>
    <property type="match status" value="1"/>
</dbReference>
<feature type="binding site" evidence="13">
    <location>
        <position position="650"/>
    </location>
    <ligand>
        <name>NADP(+)</name>
        <dbReference type="ChEBI" id="CHEBI:58349"/>
    </ligand>
</feature>
<comment type="similarity">
    <text evidence="8 9">Belongs to the monomeric-type IDH family.</text>
</comment>
<feature type="binding site" evidence="12">
    <location>
        <position position="351"/>
    </location>
    <ligand>
        <name>Mg(2+)</name>
        <dbReference type="ChEBI" id="CHEBI:18420"/>
    </ligand>
</feature>
<evidence type="ECO:0000313" key="14">
    <source>
        <dbReference type="EMBL" id="QNF35290.1"/>
    </source>
</evidence>
<feature type="binding site" evidence="13">
    <location>
        <position position="136"/>
    </location>
    <ligand>
        <name>NADP(+)</name>
        <dbReference type="ChEBI" id="CHEBI:58349"/>
    </ligand>
</feature>
<feature type="binding site" evidence="13">
    <location>
        <begin position="601"/>
        <end position="603"/>
    </location>
    <ligand>
        <name>NADP(+)</name>
        <dbReference type="ChEBI" id="CHEBI:58349"/>
    </ligand>
</feature>
<dbReference type="AlphaFoldDB" id="A0A7G7GDQ6"/>
<dbReference type="EC" id="1.1.1.42" evidence="9"/>
<feature type="binding site" evidence="11">
    <location>
        <begin position="133"/>
        <end position="140"/>
    </location>
    <ligand>
        <name>substrate</name>
    </ligand>
</feature>
<feature type="binding site" evidence="11">
    <location>
        <position position="548"/>
    </location>
    <ligand>
        <name>D-threo-isocitrate</name>
        <dbReference type="ChEBI" id="CHEBI:15562"/>
    </ligand>
</feature>
<evidence type="ECO:0000256" key="5">
    <source>
        <dbReference type="ARBA" id="ARBA00022857"/>
    </source>
</evidence>
<evidence type="ECO:0000256" key="11">
    <source>
        <dbReference type="PIRSR" id="PIRSR009407-2"/>
    </source>
</evidence>
<feature type="binding site" evidence="13">
    <location>
        <begin position="83"/>
        <end position="88"/>
    </location>
    <ligand>
        <name>NADP(+)</name>
        <dbReference type="ChEBI" id="CHEBI:58349"/>
    </ligand>
</feature>
<evidence type="ECO:0000256" key="13">
    <source>
        <dbReference type="PIRSR" id="PIRSR009407-4"/>
    </source>
</evidence>
<reference evidence="14 15" key="1">
    <citation type="journal article" date="2018" name="Int. J. Syst. Evol. Microbiol.">
        <title>Adhaeribacter swui sp. nov., isolated from wet mud.</title>
        <authorList>
            <person name="Kim D.U."/>
            <person name="Kim K.W."/>
            <person name="Kang M.S."/>
            <person name="Kim J.Y."/>
            <person name="Jang J.H."/>
            <person name="Kim M.K."/>
        </authorList>
    </citation>
    <scope>NUCLEOTIDE SEQUENCE [LARGE SCALE GENOMIC DNA]</scope>
    <source>
        <strain evidence="14 15">KCTC 52873</strain>
    </source>
</reference>
<feature type="site" description="Critical for catalysis" evidence="10">
    <location>
        <position position="256"/>
    </location>
</feature>
<name>A0A7G7GDQ6_9BACT</name>
<evidence type="ECO:0000256" key="6">
    <source>
        <dbReference type="ARBA" id="ARBA00023002"/>
    </source>
</evidence>
<proteinExistence type="inferred from homology"/>
<evidence type="ECO:0000313" key="15">
    <source>
        <dbReference type="Proteomes" id="UP000515237"/>
    </source>
</evidence>
<dbReference type="GO" id="GO:0004450">
    <property type="term" value="F:isocitrate dehydrogenase (NADP+) activity"/>
    <property type="evidence" value="ECO:0007669"/>
    <property type="project" value="UniProtKB-EC"/>
</dbReference>
<dbReference type="Gene3D" id="3.40.718.10">
    <property type="entry name" value="Isopropylmalate Dehydrogenase"/>
    <property type="match status" value="1"/>
</dbReference>
<comment type="catalytic activity">
    <reaction evidence="7 9">
        <text>D-threo-isocitrate + NADP(+) = 2-oxoglutarate + CO2 + NADPH</text>
        <dbReference type="Rhea" id="RHEA:19629"/>
        <dbReference type="ChEBI" id="CHEBI:15562"/>
        <dbReference type="ChEBI" id="CHEBI:16526"/>
        <dbReference type="ChEBI" id="CHEBI:16810"/>
        <dbReference type="ChEBI" id="CHEBI:57783"/>
        <dbReference type="ChEBI" id="CHEBI:58349"/>
        <dbReference type="EC" id="1.1.1.42"/>
    </reaction>
</comment>
<dbReference type="RefSeq" id="WP_185271781.1">
    <property type="nucleotide sequence ID" value="NZ_CP055156.1"/>
</dbReference>
<evidence type="ECO:0000256" key="10">
    <source>
        <dbReference type="PIRSR" id="PIRSR009407-1"/>
    </source>
</evidence>
<evidence type="ECO:0000256" key="2">
    <source>
        <dbReference type="ARBA" id="ARBA00022532"/>
    </source>
</evidence>
<evidence type="ECO:0000256" key="4">
    <source>
        <dbReference type="ARBA" id="ARBA00022842"/>
    </source>
</evidence>
<dbReference type="GO" id="GO:0006097">
    <property type="term" value="P:glyoxylate cycle"/>
    <property type="evidence" value="ECO:0007669"/>
    <property type="project" value="UniProtKB-KW"/>
</dbReference>
<evidence type="ECO:0000256" key="9">
    <source>
        <dbReference type="PIRNR" id="PIRNR009407"/>
    </source>
</evidence>
<gene>
    <name evidence="14" type="ORF">HUW51_22165</name>
</gene>
<evidence type="ECO:0000256" key="3">
    <source>
        <dbReference type="ARBA" id="ARBA00022723"/>
    </source>
</evidence>
<evidence type="ECO:0000256" key="7">
    <source>
        <dbReference type="ARBA" id="ARBA00023554"/>
    </source>
</evidence>
<keyword evidence="5 9" id="KW-0521">NADP</keyword>
<dbReference type="EMBL" id="CP055156">
    <property type="protein sequence ID" value="QNF35290.1"/>
    <property type="molecule type" value="Genomic_DNA"/>
</dbReference>
<feature type="binding site" evidence="13">
    <location>
        <position position="590"/>
    </location>
    <ligand>
        <name>NADP(+)</name>
        <dbReference type="ChEBI" id="CHEBI:58349"/>
    </ligand>
</feature>
<feature type="binding site" evidence="13">
    <location>
        <begin position="585"/>
        <end position="586"/>
    </location>
    <ligand>
        <name>NADP(+)</name>
        <dbReference type="ChEBI" id="CHEBI:58349"/>
    </ligand>
</feature>
<evidence type="ECO:0000256" key="12">
    <source>
        <dbReference type="PIRSR" id="PIRSR009407-3"/>
    </source>
</evidence>
<evidence type="ECO:0000256" key="8">
    <source>
        <dbReference type="ARBA" id="ARBA00046318"/>
    </source>
</evidence>
<accession>A0A7G7GDQ6</accession>
<feature type="binding site" evidence="12">
    <location>
        <position position="553"/>
    </location>
    <ligand>
        <name>Mg(2+)</name>
        <dbReference type="ChEBI" id="CHEBI:18420"/>
    </ligand>
</feature>
<feature type="binding site" evidence="11">
    <location>
        <position position="146"/>
    </location>
    <ligand>
        <name>D-threo-isocitrate</name>
        <dbReference type="ChEBI" id="CHEBI:15562"/>
    </ligand>
</feature>
<dbReference type="KEGG" id="aswu:HUW51_22165"/>